<dbReference type="SMART" id="SM00226">
    <property type="entry name" value="LMWPc"/>
    <property type="match status" value="1"/>
</dbReference>
<reference evidence="7" key="1">
    <citation type="submission" date="2020-09" db="EMBL/GenBank/DDBJ databases">
        <title>Hoyosella lacisalsi sp. nov., a halotolerant actinobacterium isolated from soil of Lake Gudzhirganskoe.</title>
        <authorList>
            <person name="Yang Q."/>
            <person name="Guo P.Y."/>
            <person name="Liu S.W."/>
            <person name="Li F.N."/>
            <person name="Sun C.H."/>
        </authorList>
    </citation>
    <scope>NUCLEOTIDE SEQUENCE</scope>
    <source>
        <strain evidence="7">G463</strain>
    </source>
</reference>
<name>A0A927PLN5_9ACTN</name>
<dbReference type="CDD" id="cd16343">
    <property type="entry name" value="LMWPTP"/>
    <property type="match status" value="1"/>
</dbReference>
<dbReference type="EMBL" id="JACYWE010000002">
    <property type="protein sequence ID" value="MBD8505566.1"/>
    <property type="molecule type" value="Genomic_DNA"/>
</dbReference>
<accession>A0A927PLN5</accession>
<organism evidence="7 8">
    <name type="scientific">Lolliginicoccus lacisalsi</name>
    <dbReference type="NCBI Taxonomy" id="2742202"/>
    <lineage>
        <taxon>Bacteria</taxon>
        <taxon>Bacillati</taxon>
        <taxon>Actinomycetota</taxon>
        <taxon>Actinomycetes</taxon>
        <taxon>Mycobacteriales</taxon>
        <taxon>Hoyosellaceae</taxon>
        <taxon>Lolliginicoccus</taxon>
    </lineage>
</organism>
<proteinExistence type="inferred from homology"/>
<dbReference type="SUPFAM" id="SSF52788">
    <property type="entry name" value="Phosphotyrosine protein phosphatases I"/>
    <property type="match status" value="1"/>
</dbReference>
<gene>
    <name evidence="7" type="ORF">HT102_03565</name>
</gene>
<evidence type="ECO:0000313" key="8">
    <source>
        <dbReference type="Proteomes" id="UP000642993"/>
    </source>
</evidence>
<keyword evidence="8" id="KW-1185">Reference proteome</keyword>
<comment type="caution">
    <text evidence="7">The sequence shown here is derived from an EMBL/GenBank/DDBJ whole genome shotgun (WGS) entry which is preliminary data.</text>
</comment>
<evidence type="ECO:0000259" key="6">
    <source>
        <dbReference type="SMART" id="SM00226"/>
    </source>
</evidence>
<dbReference type="InterPro" id="IPR036196">
    <property type="entry name" value="Ptyr_pPase_sf"/>
</dbReference>
<dbReference type="PANTHER" id="PTHR11717:SF7">
    <property type="entry name" value="LOW MOLECULAR WEIGHT PHOSPHOTYROSINE PROTEIN PHOSPHATASE"/>
    <property type="match status" value="1"/>
</dbReference>
<evidence type="ECO:0000256" key="2">
    <source>
        <dbReference type="ARBA" id="ARBA00013064"/>
    </source>
</evidence>
<feature type="active site" description="Nucleophile" evidence="5">
    <location>
        <position position="7"/>
    </location>
</feature>
<evidence type="ECO:0000256" key="4">
    <source>
        <dbReference type="ARBA" id="ARBA00022912"/>
    </source>
</evidence>
<dbReference type="GO" id="GO:0004725">
    <property type="term" value="F:protein tyrosine phosphatase activity"/>
    <property type="evidence" value="ECO:0007669"/>
    <property type="project" value="UniProtKB-EC"/>
</dbReference>
<feature type="active site" description="Nucleophile" evidence="5">
    <location>
        <position position="13"/>
    </location>
</feature>
<comment type="similarity">
    <text evidence="1">Belongs to the low molecular weight phosphotyrosine protein phosphatase family.</text>
</comment>
<evidence type="ECO:0000256" key="5">
    <source>
        <dbReference type="PIRSR" id="PIRSR617867-1"/>
    </source>
</evidence>
<dbReference type="Proteomes" id="UP000642993">
    <property type="component" value="Unassembled WGS sequence"/>
</dbReference>
<keyword evidence="4" id="KW-0904">Protein phosphatase</keyword>
<dbReference type="EC" id="3.1.3.48" evidence="2"/>
<dbReference type="RefSeq" id="WP_192038062.1">
    <property type="nucleotide sequence ID" value="NZ_JACYWE010000002.1"/>
</dbReference>
<dbReference type="InterPro" id="IPR023485">
    <property type="entry name" value="Ptyr_pPase"/>
</dbReference>
<evidence type="ECO:0000256" key="3">
    <source>
        <dbReference type="ARBA" id="ARBA00022801"/>
    </source>
</evidence>
<dbReference type="PRINTS" id="PR00719">
    <property type="entry name" value="LMWPTPASE"/>
</dbReference>
<protein>
    <recommendedName>
        <fullName evidence="2">protein-tyrosine-phosphatase</fullName>
        <ecNumber evidence="2">3.1.3.48</ecNumber>
    </recommendedName>
</protein>
<feature type="domain" description="Phosphotyrosine protein phosphatase I" evidence="6">
    <location>
        <begin position="1"/>
        <end position="146"/>
    </location>
</feature>
<dbReference type="Gene3D" id="3.40.50.2300">
    <property type="match status" value="1"/>
</dbReference>
<dbReference type="InterPro" id="IPR017867">
    <property type="entry name" value="Tyr_phospatase_low_mol_wt"/>
</dbReference>
<dbReference type="PANTHER" id="PTHR11717">
    <property type="entry name" value="LOW MOLECULAR WEIGHT PROTEIN TYROSINE PHOSPHATASE"/>
    <property type="match status" value="1"/>
</dbReference>
<dbReference type="AlphaFoldDB" id="A0A927PLN5"/>
<sequence length="151" mass="16965">MHITFICTGNICRSPMAERILADALREQGLHDQVQVSSAGTGSWHVGEPADHRTVAALRDAGYTTEHVAATVAAEHLRADLILALDKGHVRELRKRGADFARVRLLREFDPDAQSWEVSDPYWGSQREFEEVREQIEAAIPGILDWIRARL</sequence>
<feature type="active site" description="Proton donor" evidence="5">
    <location>
        <position position="120"/>
    </location>
</feature>
<dbReference type="InterPro" id="IPR050438">
    <property type="entry name" value="LMW_PTPase"/>
</dbReference>
<keyword evidence="3" id="KW-0378">Hydrolase</keyword>
<evidence type="ECO:0000256" key="1">
    <source>
        <dbReference type="ARBA" id="ARBA00011063"/>
    </source>
</evidence>
<dbReference type="Pfam" id="PF01451">
    <property type="entry name" value="LMWPc"/>
    <property type="match status" value="1"/>
</dbReference>
<evidence type="ECO:0000313" key="7">
    <source>
        <dbReference type="EMBL" id="MBD8505566.1"/>
    </source>
</evidence>